<proteinExistence type="predicted"/>
<dbReference type="OrthoDB" id="10332104at2759"/>
<dbReference type="InParanoid" id="H0EFH6"/>
<gene>
    <name evidence="1" type="ORF">M7I_1251</name>
</gene>
<evidence type="ECO:0000313" key="1">
    <source>
        <dbReference type="EMBL" id="EHL02734.1"/>
    </source>
</evidence>
<sequence length="80" mass="9195">MTLPSVKKLIGKFSKAQMPNYNLEDAVTIGRRQSLKDYEAKWLQRAPDYDHEAPPPDYNHIFGSRLPDYSDLLNIRDASS</sequence>
<dbReference type="Proteomes" id="UP000005446">
    <property type="component" value="Unassembled WGS sequence"/>
</dbReference>
<keyword evidence="2" id="KW-1185">Reference proteome</keyword>
<dbReference type="HOGENOM" id="CLU_2589982_0_0_1"/>
<comment type="caution">
    <text evidence="1">The sequence shown here is derived from an EMBL/GenBank/DDBJ whole genome shotgun (WGS) entry which is preliminary data.</text>
</comment>
<protein>
    <submittedName>
        <fullName evidence="1">Uncharacterized protein</fullName>
    </submittedName>
</protein>
<reference evidence="1 2" key="1">
    <citation type="journal article" date="2012" name="Eukaryot. Cell">
        <title>Genome sequence of the fungus Glarea lozoyensis: the first genome sequence of a species from the Helotiaceae family.</title>
        <authorList>
            <person name="Youssar L."/>
            <person name="Gruening B.A."/>
            <person name="Erxleben A."/>
            <person name="Guenther S."/>
            <person name="Huettel W."/>
        </authorList>
    </citation>
    <scope>NUCLEOTIDE SEQUENCE [LARGE SCALE GENOMIC DNA]</scope>
    <source>
        <strain evidence="2">ATCC 74030 / MF5533</strain>
    </source>
</reference>
<evidence type="ECO:0000313" key="2">
    <source>
        <dbReference type="Proteomes" id="UP000005446"/>
    </source>
</evidence>
<accession>H0EFH6</accession>
<dbReference type="AlphaFoldDB" id="H0EFH6"/>
<name>H0EFH6_GLAL7</name>
<dbReference type="EMBL" id="AGUE01000020">
    <property type="protein sequence ID" value="EHL02734.1"/>
    <property type="molecule type" value="Genomic_DNA"/>
</dbReference>
<organism evidence="1 2">
    <name type="scientific">Glarea lozoyensis (strain ATCC 74030 / MF5533)</name>
    <dbReference type="NCBI Taxonomy" id="1104152"/>
    <lineage>
        <taxon>Eukaryota</taxon>
        <taxon>Fungi</taxon>
        <taxon>Dikarya</taxon>
        <taxon>Ascomycota</taxon>
        <taxon>Pezizomycotina</taxon>
        <taxon>Leotiomycetes</taxon>
        <taxon>Helotiales</taxon>
        <taxon>Helotiaceae</taxon>
        <taxon>Glarea</taxon>
    </lineage>
</organism>